<evidence type="ECO:0000256" key="1">
    <source>
        <dbReference type="SAM" id="MobiDB-lite"/>
    </source>
</evidence>
<feature type="region of interest" description="Disordered" evidence="1">
    <location>
        <begin position="2190"/>
        <end position="2253"/>
    </location>
</feature>
<feature type="region of interest" description="Disordered" evidence="1">
    <location>
        <begin position="1752"/>
        <end position="1776"/>
    </location>
</feature>
<feature type="region of interest" description="Disordered" evidence="1">
    <location>
        <begin position="174"/>
        <end position="232"/>
    </location>
</feature>
<feature type="region of interest" description="Disordered" evidence="1">
    <location>
        <begin position="19"/>
        <end position="41"/>
    </location>
</feature>
<feature type="region of interest" description="Disordered" evidence="1">
    <location>
        <begin position="121"/>
        <end position="159"/>
    </location>
</feature>
<feature type="region of interest" description="Disordered" evidence="1">
    <location>
        <begin position="1972"/>
        <end position="2018"/>
    </location>
</feature>
<feature type="compositionally biased region" description="Basic and acidic residues" evidence="1">
    <location>
        <begin position="2231"/>
        <end position="2253"/>
    </location>
</feature>
<feature type="region of interest" description="Disordered" evidence="1">
    <location>
        <begin position="258"/>
        <end position="281"/>
    </location>
</feature>
<proteinExistence type="predicted"/>
<organism evidence="2 3">
    <name type="scientific">Besnoitia besnoiti</name>
    <name type="common">Apicomplexan protozoan</name>
    <dbReference type="NCBI Taxonomy" id="94643"/>
    <lineage>
        <taxon>Eukaryota</taxon>
        <taxon>Sar</taxon>
        <taxon>Alveolata</taxon>
        <taxon>Apicomplexa</taxon>
        <taxon>Conoidasida</taxon>
        <taxon>Coccidia</taxon>
        <taxon>Eucoccidiorida</taxon>
        <taxon>Eimeriorina</taxon>
        <taxon>Sarcocystidae</taxon>
        <taxon>Besnoitia</taxon>
    </lineage>
</organism>
<feature type="region of interest" description="Disordered" evidence="1">
    <location>
        <begin position="1540"/>
        <end position="1608"/>
    </location>
</feature>
<dbReference type="EMBL" id="NWUJ01000014">
    <property type="protein sequence ID" value="PFH31683.1"/>
    <property type="molecule type" value="Genomic_DNA"/>
</dbReference>
<feature type="compositionally biased region" description="Basic and acidic residues" evidence="1">
    <location>
        <begin position="2090"/>
        <end position="2101"/>
    </location>
</feature>
<feature type="compositionally biased region" description="Low complexity" evidence="1">
    <location>
        <begin position="131"/>
        <end position="159"/>
    </location>
</feature>
<evidence type="ECO:0000313" key="2">
    <source>
        <dbReference type="EMBL" id="PFH31683.1"/>
    </source>
</evidence>
<feature type="compositionally biased region" description="Low complexity" evidence="1">
    <location>
        <begin position="306"/>
        <end position="321"/>
    </location>
</feature>
<feature type="region of interest" description="Disordered" evidence="1">
    <location>
        <begin position="980"/>
        <end position="1011"/>
    </location>
</feature>
<feature type="region of interest" description="Disordered" evidence="1">
    <location>
        <begin position="1895"/>
        <end position="1960"/>
    </location>
</feature>
<feature type="compositionally biased region" description="Basic and acidic residues" evidence="1">
    <location>
        <begin position="1175"/>
        <end position="1200"/>
    </location>
</feature>
<dbReference type="GeneID" id="40307709"/>
<feature type="region of interest" description="Disordered" evidence="1">
    <location>
        <begin position="1175"/>
        <end position="1230"/>
    </location>
</feature>
<feature type="region of interest" description="Disordered" evidence="1">
    <location>
        <begin position="300"/>
        <end position="336"/>
    </location>
</feature>
<protein>
    <submittedName>
        <fullName evidence="2">Uncharacterized protein</fullName>
    </submittedName>
</protein>
<keyword evidence="3" id="KW-1185">Reference proteome</keyword>
<feature type="compositionally biased region" description="Low complexity" evidence="1">
    <location>
        <begin position="1905"/>
        <end position="1917"/>
    </location>
</feature>
<feature type="compositionally biased region" description="Low complexity" evidence="1">
    <location>
        <begin position="2052"/>
        <end position="2067"/>
    </location>
</feature>
<reference evidence="2 3" key="1">
    <citation type="submission" date="2017-09" db="EMBL/GenBank/DDBJ databases">
        <title>Genome sequencing of Besnoitia besnoiti strain Bb-Ger1.</title>
        <authorList>
            <person name="Schares G."/>
            <person name="Venepally P."/>
            <person name="Lorenzi H.A."/>
        </authorList>
    </citation>
    <scope>NUCLEOTIDE SEQUENCE [LARGE SCALE GENOMIC DNA]</scope>
    <source>
        <strain evidence="2 3">Bb-Ger1</strain>
    </source>
</reference>
<gene>
    <name evidence="2" type="ORF">BESB_026570</name>
</gene>
<feature type="compositionally biased region" description="Basic residues" evidence="1">
    <location>
        <begin position="199"/>
        <end position="210"/>
    </location>
</feature>
<feature type="compositionally biased region" description="Pro residues" evidence="1">
    <location>
        <begin position="217"/>
        <end position="231"/>
    </location>
</feature>
<name>A0A2A9M7N4_BESBE</name>
<dbReference type="RefSeq" id="XP_029215692.1">
    <property type="nucleotide sequence ID" value="XM_029361337.1"/>
</dbReference>
<feature type="region of interest" description="Disordered" evidence="1">
    <location>
        <begin position="2052"/>
        <end position="2104"/>
    </location>
</feature>
<feature type="compositionally biased region" description="Basic and acidic residues" evidence="1">
    <location>
        <begin position="1268"/>
        <end position="1279"/>
    </location>
</feature>
<feature type="region of interest" description="Disordered" evidence="1">
    <location>
        <begin position="630"/>
        <end position="655"/>
    </location>
</feature>
<feature type="compositionally biased region" description="Low complexity" evidence="1">
    <location>
        <begin position="630"/>
        <end position="642"/>
    </location>
</feature>
<dbReference type="OrthoDB" id="332866at2759"/>
<dbReference type="VEuPathDB" id="ToxoDB:BESB_026570"/>
<sequence>MEPEVEEAAPPASLFPSVAFSSSSSFPSSLSFPSSSLPSSSYCPACSRFCQSSAGDGERRRLRALTCASRSWDETTTAAFEKRLDDLSVLFFIRLCLVKAFTEGGDDGGSDEEAGEPLLSQEAASHCSKDAPPLRAPPAASSSLSCSSPRLSSSSSASASSVCAPREAGICDPREADVWSGDTPGDSRSSGFGRQNPRGARRLPGSKRRRGDRESPAGPPVASPLRGPPPRRAALLDALRSGLAALFGADDLCAAGSASATEDSEDEHDADHAEEDDSCDAARSPSHCGACRFHRWPPSLSPQPPAASSASAPLPAGGLPPCGHAEGARAKAPSRASRSPSLALSSSFSPSLASPQVCTPALALLHRVLARTAAGASAWRRLADSVSRASRDLSFFFSVLRDAFSLLNACVGAESAPSSAFALSPVVIDLVCVLSDWRTPGAAGRRGLEEDILKVKRERGERLAGRRGARQLQDDADDPRDARRARARRGVRSGQQKGGSEAFDRLTWSRQGFTFADWCVEVLPRLARDVEADFQAVLQLQALLRFLLPAVAAAPSPDSSSSSLPSVFLARPSALSLPRGPPVASSPSSSSLSAPRVSSARRASVAAIREAACAGDVEAAAGVTLGASAPPSSAAFPSSSPPCTRGHSHAAEDSTEGLLPPLAVSTLGWLCGEDDGEDAQRLETRRLIGRAAVLSQKFFLGRLPAALRRGRLKEAARLVRRAFQSCASYGGELMHAMALSEVGVHAGDNSHALELLSFAFGRACLLLSLSLSPFSAARAERAESGEGGAVASAPLVSASRHTENKFLVRLLAALEAPRVPSPESAGGGGGEERGASEVWGVFSGGTPVSAAAALSLFVLGFVSLRISRLLLAFPGELSSLSCDPLDTLFGLYPPPGSLPRLPCLPLFPDALRVAGDAAGETNNEETRRTELLRIPLHDAAFGSFAAAERSLAARTGDVRSPLLRNLSTAACMFSSSRGRATAAPSAQAPGDAHRHARGEAVRGETREEDAARASALSSALAPLSRQLSFLHSGEALPVCKRRKMETRRIEQTVESCARLASAGPGTECLGLWEGATAVAAAPSLSSHGQTPCAAGDLPSSQASPGCRLLAAPSWQALSSFVALSDSSLPALFAEMRATYARRRLEALRKAPSLAYGSLQPFALEAFLRHAQRREARKRERANASGRRERLEEARKAKTAGEGEGACAAQPRHCEEPGSKNRREAEALGEEAEATVALDEVMRERENARRVLLRAARAAARQASATHDGGGERESGKEATSRSCGARQDALSQWDASAPSGFFPRNFSGAVAAYLFLTIGCRCCELLDLSRAMHASASCESPPAFSLCSAAPPRADVLSLLRPSAAQLLARRLHLKCLTVALVAVSQARAQREAASEEAENARVSAEEEDVLAAARPPLCLCTEPELLGDIFALLSDFLEEERGRQGGGSNRRHTHALHLQPEAFWAAARVAGLSRQEGLEILALARECFPLNPEEAQGDAEERGAADDETSDALILTFSLDRLVNACEAAARNRRLPGVLSTRTSSLGSPRGEGGGEGARVARPCSAKKEEDLEGTRGDRGNEPGVPHAGRGQRDLAPGAGASAGVRERDKKIANCEEEPASGCSLAQALRLRAAYRQSAVEGAALDVSSQFAAPVSVFTQILSSARNSICQKDACGTERGEGSRRGCLLAADREMDAFLASSASLLALRGGDSDLRCVSLSRPAREERENSFSFLRAFPALQRLLAFAAEGDGEEDGPERKGCEDVGEEGAGDEGETDRECFAIAANLRLLLLLLHLRLFPLLLPLLGPLEACVARRGRRGAWEGEGELSFVKGMLLAHLASEEKKTLSERGLTAAGLAGGVRSHSGEDAPAGPSHQSHEAGVVCDARYGANQEGDAQEAARLSSASSVVSPDSPAHGTRPLAFPLAEQKAEGARRAHATQQPDSPGPRTRVRKRPSACGSRQIWLASLQGDEKDGERVGSHAGREAFAQEGGGLQPEAVLSSSTRRRKRAKGGSILNEAERGINSSDTAVSFHHSSLLATAGDAAALSAEISEPGMSSSSSLPASRVPLGPRRPPTSRSGEATDEEALGGREAEEETSRGARTPRIAQMHVLIGSSVACNVFRLFLQARLHMEKALASWQRHGFAVGVSGGVQQRVWEKEAYGVLLAACAQERRMMENLLRARAAPRQPLAGEAPESEAQFSAWRPNERTRESQCNLQRHTGGNTVYGEMREAETEGNGRAETRDDLRDSELEERLIRSHLDSARAKFAFYKRKLAEAANAG</sequence>
<feature type="compositionally biased region" description="Basic and acidic residues" evidence="1">
    <location>
        <begin position="991"/>
        <end position="1011"/>
    </location>
</feature>
<feature type="compositionally biased region" description="Acidic residues" evidence="1">
    <location>
        <begin position="1766"/>
        <end position="1776"/>
    </location>
</feature>
<feature type="compositionally biased region" description="Acidic residues" evidence="1">
    <location>
        <begin position="262"/>
        <end position="279"/>
    </location>
</feature>
<feature type="region of interest" description="Disordered" evidence="1">
    <location>
        <begin position="1259"/>
        <end position="1283"/>
    </location>
</feature>
<feature type="region of interest" description="Disordered" evidence="1">
    <location>
        <begin position="464"/>
        <end position="501"/>
    </location>
</feature>
<dbReference type="KEGG" id="bbes:BESB_026570"/>
<feature type="compositionally biased region" description="Basic and acidic residues" evidence="1">
    <location>
        <begin position="1972"/>
        <end position="1986"/>
    </location>
</feature>
<feature type="compositionally biased region" description="Basic and acidic residues" evidence="1">
    <location>
        <begin position="1211"/>
        <end position="1225"/>
    </location>
</feature>
<feature type="compositionally biased region" description="Basic and acidic residues" evidence="1">
    <location>
        <begin position="1567"/>
        <end position="1582"/>
    </location>
</feature>
<feature type="compositionally biased region" description="Polar residues" evidence="1">
    <location>
        <begin position="2215"/>
        <end position="2226"/>
    </location>
</feature>
<feature type="region of interest" description="Disordered" evidence="1">
    <location>
        <begin position="1860"/>
        <end position="1880"/>
    </location>
</feature>
<comment type="caution">
    <text evidence="2">The sequence shown here is derived from an EMBL/GenBank/DDBJ whole genome shotgun (WGS) entry which is preliminary data.</text>
</comment>
<dbReference type="Proteomes" id="UP000224006">
    <property type="component" value="Unassembled WGS sequence"/>
</dbReference>
<evidence type="ECO:0000313" key="3">
    <source>
        <dbReference type="Proteomes" id="UP000224006"/>
    </source>
</evidence>
<accession>A0A2A9M7N4</accession>